<dbReference type="EMBL" id="RRYP01001342">
    <property type="protein sequence ID" value="TNV86063.1"/>
    <property type="molecule type" value="Genomic_DNA"/>
</dbReference>
<organism evidence="2 3">
    <name type="scientific">Halteria grandinella</name>
    <dbReference type="NCBI Taxonomy" id="5974"/>
    <lineage>
        <taxon>Eukaryota</taxon>
        <taxon>Sar</taxon>
        <taxon>Alveolata</taxon>
        <taxon>Ciliophora</taxon>
        <taxon>Intramacronucleata</taxon>
        <taxon>Spirotrichea</taxon>
        <taxon>Stichotrichia</taxon>
        <taxon>Sporadotrichida</taxon>
        <taxon>Halteriidae</taxon>
        <taxon>Halteria</taxon>
    </lineage>
</organism>
<reference evidence="2" key="1">
    <citation type="submission" date="2019-06" db="EMBL/GenBank/DDBJ databases">
        <authorList>
            <person name="Zheng W."/>
        </authorList>
    </citation>
    <scope>NUCLEOTIDE SEQUENCE</scope>
    <source>
        <strain evidence="2">QDHG01</strain>
    </source>
</reference>
<gene>
    <name evidence="2" type="ORF">FGO68_gene3519</name>
</gene>
<keyword evidence="1" id="KW-0732">Signal</keyword>
<comment type="caution">
    <text evidence="2">The sequence shown here is derived from an EMBL/GenBank/DDBJ whole genome shotgun (WGS) entry which is preliminary data.</text>
</comment>
<dbReference type="OrthoDB" id="327661at2759"/>
<feature type="signal peptide" evidence="1">
    <location>
        <begin position="1"/>
        <end position="18"/>
    </location>
</feature>
<protein>
    <submittedName>
        <fullName evidence="2">Uncharacterized protein</fullName>
    </submittedName>
</protein>
<feature type="chain" id="PRO_5035148625" evidence="1">
    <location>
        <begin position="19"/>
        <end position="691"/>
    </location>
</feature>
<keyword evidence="3" id="KW-1185">Reference proteome</keyword>
<evidence type="ECO:0000313" key="2">
    <source>
        <dbReference type="EMBL" id="TNV86063.1"/>
    </source>
</evidence>
<proteinExistence type="predicted"/>
<name>A0A8J8P2G0_HALGN</name>
<dbReference type="AlphaFoldDB" id="A0A8J8P2G0"/>
<sequence length="691" mass="78204">MQLKLTLILIAFHNHISQQTCPNTQAPYPKIVGGKDSDTILFQIDYHQSREYLVAVGTTYDQGLRGDTFGAYAYPMVITYKSDIYYWGKYLFFGYAFSGVKINKAGSKMVLVSTGYNPTYILVMDIDTGNVQSSIAHTMQVELENIMRNLLFLDDGNILITDIDRIIKFLPPTTVVNAYTLSGLQTIGLQCNSAQSYLHAFSMKDSDKTAMISVMDMTTFNVLYQFSAQLDVASNLDFQTCIFEVSATVDTIVFQEYSKYFRIQNQYLSSTFITSTVHDPANQDFHNKGLYCYSSDLVYSLLLGSFFDSGFNMYRILVAEVNFQTNRVIYRRYLQQTFFIQHSSGIIYGSNKFFLGNKDIGMYSNEQTYFEFRSPIPKFQGLIYSPMLTCQLIDETIFGEAILIQDGFSFNRLTIQLFSLSTLAVEDKTAAHIGAFNNIVSTEFEGYYVSNCIQIDYANINSNQATKVLQYFDTDINRTFLIDPFRAIKQYSTLPDPVFTYTLQSFSGAANLVQVNAATGDIFIPSIYSLGLGSYKLVIKGELQDCQTITATFILRGYINFDILSRFVVSNLGPPVFTVPLDIITLKVGDIMKYTLPHAVDPDEEDQIIILVNRKEAAIFSYYDISSQTITFEVQRGITYKAEYKIAITLKDDNKKQKYTNYKLIVRIEKAQTNQQSQSGNSKGLELSSAA</sequence>
<dbReference type="Proteomes" id="UP000785679">
    <property type="component" value="Unassembled WGS sequence"/>
</dbReference>
<dbReference type="SUPFAM" id="SSF75011">
    <property type="entry name" value="3-carboxy-cis,cis-mucoante lactonizing enzyme"/>
    <property type="match status" value="1"/>
</dbReference>
<evidence type="ECO:0000313" key="3">
    <source>
        <dbReference type="Proteomes" id="UP000785679"/>
    </source>
</evidence>
<evidence type="ECO:0000256" key="1">
    <source>
        <dbReference type="SAM" id="SignalP"/>
    </source>
</evidence>
<accession>A0A8J8P2G0</accession>